<organism evidence="3 4">
    <name type="scientific">Cupriavidus phytorum</name>
    <dbReference type="NCBI Taxonomy" id="3024399"/>
    <lineage>
        <taxon>Bacteria</taxon>
        <taxon>Pseudomonadati</taxon>
        <taxon>Pseudomonadota</taxon>
        <taxon>Betaproteobacteria</taxon>
        <taxon>Burkholderiales</taxon>
        <taxon>Burkholderiaceae</taxon>
        <taxon>Cupriavidus</taxon>
    </lineage>
</organism>
<dbReference type="PANTHER" id="PTHR30160">
    <property type="entry name" value="TETRAACYLDISACCHARIDE 4'-KINASE-RELATED"/>
    <property type="match status" value="1"/>
</dbReference>
<keyword evidence="1" id="KW-0328">Glycosyltransferase</keyword>
<keyword evidence="2" id="KW-0808">Transferase</keyword>
<accession>A0A2W7P534</accession>
<evidence type="ECO:0000313" key="4">
    <source>
        <dbReference type="Proteomes" id="UP000249638"/>
    </source>
</evidence>
<comment type="caution">
    <text evidence="3">The sequence shown here is derived from an EMBL/GenBank/DDBJ whole genome shotgun (WGS) entry which is preliminary data.</text>
</comment>
<evidence type="ECO:0000256" key="2">
    <source>
        <dbReference type="ARBA" id="ARBA00022679"/>
    </source>
</evidence>
<reference evidence="3" key="1">
    <citation type="submission" date="2018-06" db="EMBL/GenBank/DDBJ databases">
        <title>Genomic Encyclopedia of Type Strains, Phase IV (KMG-V): Genome sequencing to study the core and pangenomes of soil and plant-associated prokaryotes.</title>
        <authorList>
            <person name="Whitman W."/>
        </authorList>
    </citation>
    <scope>NUCLEOTIDE SEQUENCE [LARGE SCALE GENOMIC DNA]</scope>
    <source>
        <strain evidence="3">MLR2-44</strain>
    </source>
</reference>
<dbReference type="Pfam" id="PF01075">
    <property type="entry name" value="Glyco_transf_9"/>
    <property type="match status" value="1"/>
</dbReference>
<evidence type="ECO:0000313" key="3">
    <source>
        <dbReference type="EMBL" id="PZX30573.1"/>
    </source>
</evidence>
<dbReference type="InterPro" id="IPR002201">
    <property type="entry name" value="Glyco_trans_9"/>
</dbReference>
<dbReference type="GO" id="GO:0009244">
    <property type="term" value="P:lipopolysaccharide core region biosynthetic process"/>
    <property type="evidence" value="ECO:0007669"/>
    <property type="project" value="TreeGrafter"/>
</dbReference>
<evidence type="ECO:0000256" key="1">
    <source>
        <dbReference type="ARBA" id="ARBA00022676"/>
    </source>
</evidence>
<gene>
    <name evidence="3" type="ORF">C7416_103301</name>
</gene>
<keyword evidence="4" id="KW-1185">Reference proteome</keyword>
<dbReference type="PANTHER" id="PTHR30160:SF1">
    <property type="entry name" value="LIPOPOLYSACCHARIDE 1,2-N-ACETYLGLUCOSAMINETRANSFERASE-RELATED"/>
    <property type="match status" value="1"/>
</dbReference>
<dbReference type="InterPro" id="IPR051199">
    <property type="entry name" value="LPS_LOS_Heptosyltrfase"/>
</dbReference>
<dbReference type="GO" id="GO:0008713">
    <property type="term" value="F:ADP-heptose-lipopolysaccharide heptosyltransferase activity"/>
    <property type="evidence" value="ECO:0007669"/>
    <property type="project" value="TreeGrafter"/>
</dbReference>
<dbReference type="GO" id="GO:0005829">
    <property type="term" value="C:cytosol"/>
    <property type="evidence" value="ECO:0007669"/>
    <property type="project" value="TreeGrafter"/>
</dbReference>
<proteinExistence type="predicted"/>
<name>A0A2W7P534_9BURK</name>
<dbReference type="SUPFAM" id="SSF53756">
    <property type="entry name" value="UDP-Glycosyltransferase/glycogen phosphorylase"/>
    <property type="match status" value="1"/>
</dbReference>
<protein>
    <submittedName>
        <fullName evidence="3">ADP-heptose:LPS heptosyltransferase</fullName>
    </submittedName>
</protein>
<dbReference type="AlphaFoldDB" id="A0A2W7P534"/>
<sequence>MNARVEPVTALPLARYPQQAARRRAAPARVRRIAVFRALQLGDMLCAVPALRALRAGEPEARITLIGLPWAQEFVSRFSALVDDLMVFPGAPGMPEQPCAEAAAGPFYAAAHAARFDLAIQLHGSGALTNAVVQRLGARRMAGFCPDPAAARCSRAGVLVPWPQGNEVERLLALMQALGYPCADRSLAFPLRPLDHASWRLLAAEHGLVAGEYVCLHAGARMLSRRWPVERFAEAGRALRRHWKVVLTGSRDEAALVGQLARRLGKPVVNLCGQTALGTLAALIRDARLLLCNDTGASHIAAAVGTPSVVVSCGSDSARWAPLDTTLHRVLADQPPCRPCMHQRCPLAGHPCASNISVASVVEAALALAARERGHG</sequence>
<dbReference type="Proteomes" id="UP000249638">
    <property type="component" value="Unassembled WGS sequence"/>
</dbReference>
<dbReference type="Gene3D" id="3.40.50.2000">
    <property type="entry name" value="Glycogen Phosphorylase B"/>
    <property type="match status" value="2"/>
</dbReference>
<dbReference type="CDD" id="cd03789">
    <property type="entry name" value="GT9_LPS_heptosyltransferase"/>
    <property type="match status" value="1"/>
</dbReference>
<dbReference type="EMBL" id="QKZN01000003">
    <property type="protein sequence ID" value="PZX30573.1"/>
    <property type="molecule type" value="Genomic_DNA"/>
</dbReference>